<name>A0ABM8VVE7_GIGMA</name>
<accession>A0ABM8VVE7</accession>
<gene>
    <name evidence="1" type="ORF">GMARGA_LOCUS66</name>
</gene>
<evidence type="ECO:0000313" key="1">
    <source>
        <dbReference type="EMBL" id="CAG8456164.1"/>
    </source>
</evidence>
<organism evidence="1 2">
    <name type="scientific">Gigaspora margarita</name>
    <dbReference type="NCBI Taxonomy" id="4874"/>
    <lineage>
        <taxon>Eukaryota</taxon>
        <taxon>Fungi</taxon>
        <taxon>Fungi incertae sedis</taxon>
        <taxon>Mucoromycota</taxon>
        <taxon>Glomeromycotina</taxon>
        <taxon>Glomeromycetes</taxon>
        <taxon>Diversisporales</taxon>
        <taxon>Gigasporaceae</taxon>
        <taxon>Gigaspora</taxon>
    </lineage>
</organism>
<proteinExistence type="predicted"/>
<sequence>MVNEKNVYLVENKKAQVEEVREINNKMPSYEEFMKTYENDGNLSYDDLSSGDVGEVKGYGPCSWDNPNCSCYDNNRNFQLRVCATSVVEGCMQSYGYVDFRLYTSVGARIIAQSLRNILNHSLGEGWEKIAAGLEEMADKYDRGERVRNTLEVK</sequence>
<dbReference type="Proteomes" id="UP000789901">
    <property type="component" value="Unassembled WGS sequence"/>
</dbReference>
<dbReference type="EMBL" id="CAJVQB010000002">
    <property type="protein sequence ID" value="CAG8456164.1"/>
    <property type="molecule type" value="Genomic_DNA"/>
</dbReference>
<evidence type="ECO:0000313" key="2">
    <source>
        <dbReference type="Proteomes" id="UP000789901"/>
    </source>
</evidence>
<comment type="caution">
    <text evidence="1">The sequence shown here is derived from an EMBL/GenBank/DDBJ whole genome shotgun (WGS) entry which is preliminary data.</text>
</comment>
<protein>
    <submittedName>
        <fullName evidence="1">26254_t:CDS:1</fullName>
    </submittedName>
</protein>
<feature type="non-terminal residue" evidence="1">
    <location>
        <position position="154"/>
    </location>
</feature>
<keyword evidence="2" id="KW-1185">Reference proteome</keyword>
<reference evidence="1 2" key="1">
    <citation type="submission" date="2021-06" db="EMBL/GenBank/DDBJ databases">
        <authorList>
            <person name="Kallberg Y."/>
            <person name="Tangrot J."/>
            <person name="Rosling A."/>
        </authorList>
    </citation>
    <scope>NUCLEOTIDE SEQUENCE [LARGE SCALE GENOMIC DNA]</scope>
    <source>
        <strain evidence="1 2">120-4 pot B 10/14</strain>
    </source>
</reference>